<dbReference type="Proteomes" id="UP000471745">
    <property type="component" value="Unassembled WGS sequence"/>
</dbReference>
<evidence type="ECO:0000313" key="2">
    <source>
        <dbReference type="EMBL" id="NEC51068.1"/>
    </source>
</evidence>
<feature type="region of interest" description="Disordered" evidence="1">
    <location>
        <begin position="1"/>
        <end position="34"/>
    </location>
</feature>
<reference evidence="2 3" key="1">
    <citation type="submission" date="2020-01" db="EMBL/GenBank/DDBJ databases">
        <title>Insect and environment-associated Actinomycetes.</title>
        <authorList>
            <person name="Currrie C."/>
            <person name="Chevrette M."/>
            <person name="Carlson C."/>
            <person name="Stubbendieck R."/>
            <person name="Wendt-Pienkowski E."/>
        </authorList>
    </citation>
    <scope>NUCLEOTIDE SEQUENCE [LARGE SCALE GENOMIC DNA]</scope>
    <source>
        <strain evidence="2 3">SID8189</strain>
    </source>
</reference>
<name>A0A9X5CNY7_9ACTN</name>
<organism evidence="2 3">
    <name type="scientific">Actinospica acidiphila</name>
    <dbReference type="NCBI Taxonomy" id="304899"/>
    <lineage>
        <taxon>Bacteria</taxon>
        <taxon>Bacillati</taxon>
        <taxon>Actinomycetota</taxon>
        <taxon>Actinomycetes</taxon>
        <taxon>Catenulisporales</taxon>
        <taxon>Actinospicaceae</taxon>
        <taxon>Actinospica</taxon>
    </lineage>
</organism>
<gene>
    <name evidence="2" type="ORF">G3I18_21255</name>
</gene>
<feature type="non-terminal residue" evidence="2">
    <location>
        <position position="95"/>
    </location>
</feature>
<evidence type="ECO:0000256" key="1">
    <source>
        <dbReference type="SAM" id="MobiDB-lite"/>
    </source>
</evidence>
<proteinExistence type="predicted"/>
<feature type="compositionally biased region" description="Pro residues" evidence="1">
    <location>
        <begin position="19"/>
        <end position="32"/>
    </location>
</feature>
<comment type="caution">
    <text evidence="2">The sequence shown here is derived from an EMBL/GenBank/DDBJ whole genome shotgun (WGS) entry which is preliminary data.</text>
</comment>
<sequence length="95" mass="9803">MTHTVTPPVTPEDRDTAPAPAPAPDDTPPPAAPNRAAAWAELVRLPALFTVPGDTLAGIAATGARPRPRALLPIGSSLCLYAAGMVLNDWADRAE</sequence>
<dbReference type="EMBL" id="JAAGNA010000742">
    <property type="protein sequence ID" value="NEC51068.1"/>
    <property type="molecule type" value="Genomic_DNA"/>
</dbReference>
<keyword evidence="3" id="KW-1185">Reference proteome</keyword>
<accession>A0A9X5CNY7</accession>
<protein>
    <submittedName>
        <fullName evidence="2">Prenyltransferase</fullName>
    </submittedName>
</protein>
<evidence type="ECO:0000313" key="3">
    <source>
        <dbReference type="Proteomes" id="UP000471745"/>
    </source>
</evidence>
<dbReference type="AlphaFoldDB" id="A0A9X5CNY7"/>